<dbReference type="Proteomes" id="UP001066276">
    <property type="component" value="Chromosome 9"/>
</dbReference>
<keyword evidence="3" id="KW-1185">Reference proteome</keyword>
<protein>
    <submittedName>
        <fullName evidence="2">Uncharacterized protein</fullName>
    </submittedName>
</protein>
<feature type="compositionally biased region" description="Basic and acidic residues" evidence="1">
    <location>
        <begin position="21"/>
        <end position="33"/>
    </location>
</feature>
<evidence type="ECO:0000313" key="3">
    <source>
        <dbReference type="Proteomes" id="UP001066276"/>
    </source>
</evidence>
<name>A0AAV7MVQ3_PLEWA</name>
<sequence length="137" mass="15249">MKHQEGDDKELGATAGQPPADENKALKDCKIDRKQKVPSSKKIYIHNYFTRSRSGVGEGENATLTGDPAPEAPAILPFPLLELDPVLRPTRIEQKGEQGGTKTGTRSHQLHDKLWFGLLNNWRVGRIGRHCTGRELE</sequence>
<feature type="region of interest" description="Disordered" evidence="1">
    <location>
        <begin position="1"/>
        <end position="33"/>
    </location>
</feature>
<feature type="compositionally biased region" description="Basic and acidic residues" evidence="1">
    <location>
        <begin position="1"/>
        <end position="11"/>
    </location>
</feature>
<dbReference type="EMBL" id="JANPWB010000013">
    <property type="protein sequence ID" value="KAJ1106427.1"/>
    <property type="molecule type" value="Genomic_DNA"/>
</dbReference>
<evidence type="ECO:0000256" key="1">
    <source>
        <dbReference type="SAM" id="MobiDB-lite"/>
    </source>
</evidence>
<gene>
    <name evidence="2" type="ORF">NDU88_003828</name>
</gene>
<organism evidence="2 3">
    <name type="scientific">Pleurodeles waltl</name>
    <name type="common">Iberian ribbed newt</name>
    <dbReference type="NCBI Taxonomy" id="8319"/>
    <lineage>
        <taxon>Eukaryota</taxon>
        <taxon>Metazoa</taxon>
        <taxon>Chordata</taxon>
        <taxon>Craniata</taxon>
        <taxon>Vertebrata</taxon>
        <taxon>Euteleostomi</taxon>
        <taxon>Amphibia</taxon>
        <taxon>Batrachia</taxon>
        <taxon>Caudata</taxon>
        <taxon>Salamandroidea</taxon>
        <taxon>Salamandridae</taxon>
        <taxon>Pleurodelinae</taxon>
        <taxon>Pleurodeles</taxon>
    </lineage>
</organism>
<evidence type="ECO:0000313" key="2">
    <source>
        <dbReference type="EMBL" id="KAJ1106427.1"/>
    </source>
</evidence>
<proteinExistence type="predicted"/>
<accession>A0AAV7MVQ3</accession>
<reference evidence="2" key="1">
    <citation type="journal article" date="2022" name="bioRxiv">
        <title>Sequencing and chromosome-scale assembly of the giantPleurodeles waltlgenome.</title>
        <authorList>
            <person name="Brown T."/>
            <person name="Elewa A."/>
            <person name="Iarovenko S."/>
            <person name="Subramanian E."/>
            <person name="Araus A.J."/>
            <person name="Petzold A."/>
            <person name="Susuki M."/>
            <person name="Suzuki K.-i.T."/>
            <person name="Hayashi T."/>
            <person name="Toyoda A."/>
            <person name="Oliveira C."/>
            <person name="Osipova E."/>
            <person name="Leigh N.D."/>
            <person name="Simon A."/>
            <person name="Yun M.H."/>
        </authorList>
    </citation>
    <scope>NUCLEOTIDE SEQUENCE</scope>
    <source>
        <strain evidence="2">20211129_DDA</strain>
        <tissue evidence="2">Liver</tissue>
    </source>
</reference>
<dbReference type="AlphaFoldDB" id="A0AAV7MVQ3"/>
<comment type="caution">
    <text evidence="2">The sequence shown here is derived from an EMBL/GenBank/DDBJ whole genome shotgun (WGS) entry which is preliminary data.</text>
</comment>